<feature type="domain" description="DH" evidence="2">
    <location>
        <begin position="382"/>
        <end position="570"/>
    </location>
</feature>
<feature type="compositionally biased region" description="Polar residues" evidence="1">
    <location>
        <begin position="14"/>
        <end position="44"/>
    </location>
</feature>
<feature type="non-terminal residue" evidence="3">
    <location>
        <position position="645"/>
    </location>
</feature>
<dbReference type="PROSITE" id="PS50010">
    <property type="entry name" value="DH_2"/>
    <property type="match status" value="1"/>
</dbReference>
<dbReference type="InterPro" id="IPR035899">
    <property type="entry name" value="DBL_dom_sf"/>
</dbReference>
<dbReference type="SUPFAM" id="SSF48065">
    <property type="entry name" value="DBL homology domain (DH-domain)"/>
    <property type="match status" value="1"/>
</dbReference>
<protein>
    <submittedName>
        <fullName evidence="3">FYVE, RhoGEF and PH domain-containing protein 3</fullName>
    </submittedName>
</protein>
<dbReference type="AlphaFoldDB" id="A0A5N5T6F9"/>
<proteinExistence type="predicted"/>
<keyword evidence="4" id="KW-1185">Reference proteome</keyword>
<name>A0A5N5T6F9_9CRUS</name>
<dbReference type="GO" id="GO:0005737">
    <property type="term" value="C:cytoplasm"/>
    <property type="evidence" value="ECO:0007669"/>
    <property type="project" value="TreeGrafter"/>
</dbReference>
<dbReference type="InterPro" id="IPR011993">
    <property type="entry name" value="PH-like_dom_sf"/>
</dbReference>
<dbReference type="GO" id="GO:0046847">
    <property type="term" value="P:filopodium assembly"/>
    <property type="evidence" value="ECO:0007669"/>
    <property type="project" value="TreeGrafter"/>
</dbReference>
<evidence type="ECO:0000256" key="1">
    <source>
        <dbReference type="SAM" id="MobiDB-lite"/>
    </source>
</evidence>
<dbReference type="Gene3D" id="1.20.900.10">
    <property type="entry name" value="Dbl homology (DH) domain"/>
    <property type="match status" value="1"/>
</dbReference>
<gene>
    <name evidence="3" type="primary">FGD3</name>
    <name evidence="3" type="ORF">Anas_01876</name>
</gene>
<dbReference type="GO" id="GO:0005085">
    <property type="term" value="F:guanyl-nucleotide exchange factor activity"/>
    <property type="evidence" value="ECO:0007669"/>
    <property type="project" value="InterPro"/>
</dbReference>
<dbReference type="EMBL" id="SEYY01008682">
    <property type="protein sequence ID" value="KAB7502062.1"/>
    <property type="molecule type" value="Genomic_DNA"/>
</dbReference>
<feature type="region of interest" description="Disordered" evidence="1">
    <location>
        <begin position="112"/>
        <end position="140"/>
    </location>
</feature>
<feature type="region of interest" description="Disordered" evidence="1">
    <location>
        <begin position="270"/>
        <end position="291"/>
    </location>
</feature>
<dbReference type="CDD" id="cd00160">
    <property type="entry name" value="RhoGEF"/>
    <property type="match status" value="1"/>
</dbReference>
<dbReference type="OrthoDB" id="245697at2759"/>
<dbReference type="GO" id="GO:0007010">
    <property type="term" value="P:cytoskeleton organization"/>
    <property type="evidence" value="ECO:0007669"/>
    <property type="project" value="TreeGrafter"/>
</dbReference>
<dbReference type="InterPro" id="IPR000219">
    <property type="entry name" value="DH_dom"/>
</dbReference>
<dbReference type="Gene3D" id="2.30.29.30">
    <property type="entry name" value="Pleckstrin-homology domain (PH domain)/Phosphotyrosine-binding domain (PTB)"/>
    <property type="match status" value="1"/>
</dbReference>
<feature type="compositionally biased region" description="Basic and acidic residues" evidence="1">
    <location>
        <begin position="210"/>
        <end position="223"/>
    </location>
</feature>
<dbReference type="SMART" id="SM00325">
    <property type="entry name" value="RhoGEF"/>
    <property type="match status" value="1"/>
</dbReference>
<reference evidence="3 4" key="1">
    <citation type="journal article" date="2019" name="PLoS Biol.">
        <title>Sex chromosomes control vertical transmission of feminizing Wolbachia symbionts in an isopod.</title>
        <authorList>
            <person name="Becking T."/>
            <person name="Chebbi M.A."/>
            <person name="Giraud I."/>
            <person name="Moumen B."/>
            <person name="Laverre T."/>
            <person name="Caubet Y."/>
            <person name="Peccoud J."/>
            <person name="Gilbert C."/>
            <person name="Cordaux R."/>
        </authorList>
    </citation>
    <scope>NUCLEOTIDE SEQUENCE [LARGE SCALE GENOMIC DNA]</scope>
    <source>
        <strain evidence="3">ANa2</strain>
        <tissue evidence="3">Whole body excluding digestive tract and cuticle</tissue>
    </source>
</reference>
<evidence type="ECO:0000259" key="2">
    <source>
        <dbReference type="PROSITE" id="PS50010"/>
    </source>
</evidence>
<dbReference type="Pfam" id="PF00621">
    <property type="entry name" value="RhoGEF"/>
    <property type="match status" value="1"/>
</dbReference>
<feature type="region of interest" description="Disordered" evidence="1">
    <location>
        <begin position="1"/>
        <end position="59"/>
    </location>
</feature>
<dbReference type="SUPFAM" id="SSF50729">
    <property type="entry name" value="PH domain-like"/>
    <property type="match status" value="1"/>
</dbReference>
<organism evidence="3 4">
    <name type="scientific">Armadillidium nasatum</name>
    <dbReference type="NCBI Taxonomy" id="96803"/>
    <lineage>
        <taxon>Eukaryota</taxon>
        <taxon>Metazoa</taxon>
        <taxon>Ecdysozoa</taxon>
        <taxon>Arthropoda</taxon>
        <taxon>Crustacea</taxon>
        <taxon>Multicrustacea</taxon>
        <taxon>Malacostraca</taxon>
        <taxon>Eumalacostraca</taxon>
        <taxon>Peracarida</taxon>
        <taxon>Isopoda</taxon>
        <taxon>Oniscidea</taxon>
        <taxon>Crinocheta</taxon>
        <taxon>Armadillidiidae</taxon>
        <taxon>Armadillidium</taxon>
    </lineage>
</organism>
<evidence type="ECO:0000313" key="4">
    <source>
        <dbReference type="Proteomes" id="UP000326759"/>
    </source>
</evidence>
<sequence length="645" mass="73830">MENFEEVNGLEYVNSESKPSSCSTPKEFSAANDTSNEYISQLLDQKSHTHIPPPAGFDYPTRPSTLLAALVRGPVSLDEASLSPATQRRLQYINKHSQSSHQFSSYLKKRDLNLEGGGSTGKESECPKLPTSPLSPPSPFQHPFFRKQLGLLPVDAWSRFSGFDFPHFGSIFKDLTSRYTQQQEKESNEVFSSSEENVYVPKRRTINIERENSEKRHYRERKAFSQTYSESESDDDDDNSFSTPITNKNFFLRFSNSHFQAVSGSKEEFGTQYSSSSVTSSSKINNLDLGENADSQSYKDLSYEADIDEDIKSITSKQESFHDCASDCNSYNNISCPEDEVSRDKQIVEKNDVDNNVEIDKNTENSFLTKSENSENSSKYEKIHKIVLELLCTERSYVNVLHLLDQEFQFRVDQENRVHHMFPPEQMAFIFSNIKSIYKLHHDFLLPQLEERIAQWDSCCKIGDIMKNFAPFLKMYTEYVKNFDTAMTFINNLQAKNSRFASIMDDIHQMECCGNLTLQHHMLSPVQRIPRYELLLKDYLRKLPETSADREDTEEALRLVSTAANHANEAMKKIDKFKKLLEIQESLGGALELVSPTRELLKEGKIIKISARSGDHQERYVFLLSDILLLCTPRLIGGRVMSGQQ</sequence>
<dbReference type="InterPro" id="IPR051092">
    <property type="entry name" value="FYVE_RhoGEF_PH"/>
</dbReference>
<feature type="region of interest" description="Disordered" evidence="1">
    <location>
        <begin position="210"/>
        <end position="241"/>
    </location>
</feature>
<dbReference type="PANTHER" id="PTHR12673:SF241">
    <property type="entry name" value="DH DOMAIN-CONTAINING PROTEIN"/>
    <property type="match status" value="1"/>
</dbReference>
<comment type="caution">
    <text evidence="3">The sequence shown here is derived from an EMBL/GenBank/DDBJ whole genome shotgun (WGS) entry which is preliminary data.</text>
</comment>
<accession>A0A5N5T6F9</accession>
<dbReference type="Proteomes" id="UP000326759">
    <property type="component" value="Unassembled WGS sequence"/>
</dbReference>
<evidence type="ECO:0000313" key="3">
    <source>
        <dbReference type="EMBL" id="KAB7502062.1"/>
    </source>
</evidence>
<dbReference type="PANTHER" id="PTHR12673">
    <property type="entry name" value="FACIOGENITAL DYSPLASIA PROTEIN"/>
    <property type="match status" value="1"/>
</dbReference>